<dbReference type="AlphaFoldDB" id="A0A8I2YZB9"/>
<dbReference type="OrthoDB" id="63935at2759"/>
<organism evidence="1 2">
    <name type="scientific">Boletus reticuloceps</name>
    <dbReference type="NCBI Taxonomy" id="495285"/>
    <lineage>
        <taxon>Eukaryota</taxon>
        <taxon>Fungi</taxon>
        <taxon>Dikarya</taxon>
        <taxon>Basidiomycota</taxon>
        <taxon>Agaricomycotina</taxon>
        <taxon>Agaricomycetes</taxon>
        <taxon>Agaricomycetidae</taxon>
        <taxon>Boletales</taxon>
        <taxon>Boletineae</taxon>
        <taxon>Boletaceae</taxon>
        <taxon>Boletoideae</taxon>
        <taxon>Boletus</taxon>
    </lineage>
</organism>
<proteinExistence type="predicted"/>
<name>A0A8I2YZB9_9AGAM</name>
<dbReference type="EMBL" id="JAGFBS010000003">
    <property type="protein sequence ID" value="KAG6380397.1"/>
    <property type="molecule type" value="Genomic_DNA"/>
</dbReference>
<evidence type="ECO:0000313" key="1">
    <source>
        <dbReference type="EMBL" id="KAG6380397.1"/>
    </source>
</evidence>
<dbReference type="InterPro" id="IPR036291">
    <property type="entry name" value="NAD(P)-bd_dom_sf"/>
</dbReference>
<sequence length="279" mass="30587">MNNIKVLTIGGSRNIDYFSSIRLLDLGATVTFLLRKPSMFETDETIQQYVRAGKARLVHGDALLKEDVKRAWTVAQGDDDKPVDFLISTVGGTPHFELTKVFVVSPPNLVMQSLLNCLKTFPTPYPKIIVISSNGLTRAGHRKLPFLLKPVSSYLLAVPHADKSGAEEVLAYCAGWEWDPQDSPGTGILGEDWKASADLPAPGSLKSAVVVRPALLTDGVCRADTSSSSKDPYNVEEDHAGRWTVSRKDVAHFLVEKVIRNWDEWEGNGSALLTEVLEA</sequence>
<protein>
    <recommendedName>
        <fullName evidence="3">NAD(P)-binding domain-containing protein</fullName>
    </recommendedName>
</protein>
<dbReference type="SUPFAM" id="SSF51735">
    <property type="entry name" value="NAD(P)-binding Rossmann-fold domains"/>
    <property type="match status" value="1"/>
</dbReference>
<keyword evidence="2" id="KW-1185">Reference proteome</keyword>
<gene>
    <name evidence="1" type="ORF">JVT61DRAFT_8515</name>
</gene>
<evidence type="ECO:0008006" key="3">
    <source>
        <dbReference type="Google" id="ProtNLM"/>
    </source>
</evidence>
<dbReference type="Proteomes" id="UP000683000">
    <property type="component" value="Unassembled WGS sequence"/>
</dbReference>
<evidence type="ECO:0000313" key="2">
    <source>
        <dbReference type="Proteomes" id="UP000683000"/>
    </source>
</evidence>
<comment type="caution">
    <text evidence="1">The sequence shown here is derived from an EMBL/GenBank/DDBJ whole genome shotgun (WGS) entry which is preliminary data.</text>
</comment>
<accession>A0A8I2YZB9</accession>
<reference evidence="1" key="1">
    <citation type="submission" date="2021-03" db="EMBL/GenBank/DDBJ databases">
        <title>Evolutionary innovations through gain and loss of genes in the ectomycorrhizal Boletales.</title>
        <authorList>
            <person name="Wu G."/>
            <person name="Miyauchi S."/>
            <person name="Morin E."/>
            <person name="Yang Z.-L."/>
            <person name="Xu J."/>
            <person name="Martin F.M."/>
        </authorList>
    </citation>
    <scope>NUCLEOTIDE SEQUENCE</scope>
    <source>
        <strain evidence="1">BR01</strain>
    </source>
</reference>
<dbReference type="Gene3D" id="3.40.50.720">
    <property type="entry name" value="NAD(P)-binding Rossmann-like Domain"/>
    <property type="match status" value="1"/>
</dbReference>